<organism evidence="1 2">
    <name type="scientific">Arcicella aurantiaca</name>
    <dbReference type="NCBI Taxonomy" id="591202"/>
    <lineage>
        <taxon>Bacteria</taxon>
        <taxon>Pseudomonadati</taxon>
        <taxon>Bacteroidota</taxon>
        <taxon>Cytophagia</taxon>
        <taxon>Cytophagales</taxon>
        <taxon>Flectobacillaceae</taxon>
        <taxon>Arcicella</taxon>
    </lineage>
</organism>
<evidence type="ECO:0000313" key="1">
    <source>
        <dbReference type="EMBL" id="PWK28361.1"/>
    </source>
</evidence>
<name>A0A316ED07_9BACT</name>
<comment type="caution">
    <text evidence="1">The sequence shown here is derived from an EMBL/GenBank/DDBJ whole genome shotgun (WGS) entry which is preliminary data.</text>
</comment>
<dbReference type="OrthoDB" id="976756at2"/>
<dbReference type="EMBL" id="QGGO01000004">
    <property type="protein sequence ID" value="PWK28361.1"/>
    <property type="molecule type" value="Genomic_DNA"/>
</dbReference>
<evidence type="ECO:0000313" key="2">
    <source>
        <dbReference type="Proteomes" id="UP000245489"/>
    </source>
</evidence>
<accession>A0A316ED07</accession>
<protein>
    <submittedName>
        <fullName evidence="1">Uncharacterized protein</fullName>
    </submittedName>
</protein>
<gene>
    <name evidence="1" type="ORF">LV89_01145</name>
</gene>
<dbReference type="Proteomes" id="UP000245489">
    <property type="component" value="Unassembled WGS sequence"/>
</dbReference>
<reference evidence="1 2" key="1">
    <citation type="submission" date="2018-05" db="EMBL/GenBank/DDBJ databases">
        <title>Genomic Encyclopedia of Archaeal and Bacterial Type Strains, Phase II (KMG-II): from individual species to whole genera.</title>
        <authorList>
            <person name="Goeker M."/>
        </authorList>
    </citation>
    <scope>NUCLEOTIDE SEQUENCE [LARGE SCALE GENOMIC DNA]</scope>
    <source>
        <strain evidence="1 2">DSM 22214</strain>
    </source>
</reference>
<proteinExistence type="predicted"/>
<keyword evidence="2" id="KW-1185">Reference proteome</keyword>
<sequence>MTRRFSLFLIATYLFFACGQKNVPTLKSSALLSSFIAQSGIKAVQATDDSLLIKAKRWQGSGNYPGVDAWEVFEIPAQTKLYGGLPGQSEFYSIEKSLTDVNYDKVKYWASLQVSPHPTFGFRPKVGEYTVNNTIKVAVSLTLANPNHGAGGAWQVFVSDYTKKLTFVKEIPLK</sequence>
<dbReference type="RefSeq" id="WP_109741909.1">
    <property type="nucleotide sequence ID" value="NZ_QGGO01000004.1"/>
</dbReference>
<dbReference type="PROSITE" id="PS51257">
    <property type="entry name" value="PROKAR_LIPOPROTEIN"/>
    <property type="match status" value="1"/>
</dbReference>
<dbReference type="AlphaFoldDB" id="A0A316ED07"/>